<accession>A0A9N8DWU1</accession>
<protein>
    <submittedName>
        <fullName evidence="1">Retrotransposon protein</fullName>
    </submittedName>
</protein>
<name>A0A9N8DWU1_9STRA</name>
<reference evidence="1" key="1">
    <citation type="submission" date="2020-06" db="EMBL/GenBank/DDBJ databases">
        <authorList>
            <consortium name="Plant Systems Biology data submission"/>
        </authorList>
    </citation>
    <scope>NUCLEOTIDE SEQUENCE</scope>
    <source>
        <strain evidence="1">D6</strain>
    </source>
</reference>
<proteinExistence type="predicted"/>
<dbReference type="Proteomes" id="UP001153069">
    <property type="component" value="Unassembled WGS sequence"/>
</dbReference>
<sequence>MSGLFTATVNSLISVALMTIQFRDLQLATAAAYILTDHGLIIGLIHQGAAMSHGKTILSPGQLEHFGCRVHDKALTVTGLDPYFVTPMVSGCHGHPVRATLCPTRPPNDQELSDSSIPHVDLTSPHAWDPSCLDSVPADEWFLQQDKPSTMMGSSHWTPWAT</sequence>
<evidence type="ECO:0000313" key="1">
    <source>
        <dbReference type="EMBL" id="CAB9510142.1"/>
    </source>
</evidence>
<comment type="caution">
    <text evidence="1">The sequence shown here is derived from an EMBL/GenBank/DDBJ whole genome shotgun (WGS) entry which is preliminary data.</text>
</comment>
<dbReference type="EMBL" id="CAICTM010000421">
    <property type="protein sequence ID" value="CAB9510142.1"/>
    <property type="molecule type" value="Genomic_DNA"/>
</dbReference>
<evidence type="ECO:0000313" key="2">
    <source>
        <dbReference type="Proteomes" id="UP001153069"/>
    </source>
</evidence>
<gene>
    <name evidence="1" type="ORF">SEMRO_422_G139700.1</name>
</gene>
<keyword evidence="2" id="KW-1185">Reference proteome</keyword>
<dbReference type="AlphaFoldDB" id="A0A9N8DWU1"/>
<organism evidence="1 2">
    <name type="scientific">Seminavis robusta</name>
    <dbReference type="NCBI Taxonomy" id="568900"/>
    <lineage>
        <taxon>Eukaryota</taxon>
        <taxon>Sar</taxon>
        <taxon>Stramenopiles</taxon>
        <taxon>Ochrophyta</taxon>
        <taxon>Bacillariophyta</taxon>
        <taxon>Bacillariophyceae</taxon>
        <taxon>Bacillariophycidae</taxon>
        <taxon>Naviculales</taxon>
        <taxon>Naviculaceae</taxon>
        <taxon>Seminavis</taxon>
    </lineage>
</organism>